<dbReference type="AlphaFoldDB" id="A0A264VKX9"/>
<accession>A0A264VKX9</accession>
<comment type="caution">
    <text evidence="1">The sequence shown here is derived from an EMBL/GenBank/DDBJ whole genome shotgun (WGS) entry which is preliminary data.</text>
</comment>
<proteinExistence type="predicted"/>
<dbReference type="Proteomes" id="UP000216001">
    <property type="component" value="Unassembled WGS sequence"/>
</dbReference>
<evidence type="ECO:0000313" key="2">
    <source>
        <dbReference type="Proteomes" id="UP000216001"/>
    </source>
</evidence>
<dbReference type="RefSeq" id="WP_024008857.1">
    <property type="nucleotide sequence ID" value="NZ_JAGKLX010000019.1"/>
</dbReference>
<gene>
    <name evidence="1" type="ORF">CHI95_24215</name>
</gene>
<evidence type="ECO:0000313" key="1">
    <source>
        <dbReference type="EMBL" id="OZS71996.1"/>
    </source>
</evidence>
<organism evidence="1 2">
    <name type="scientific">Providencia rettgeri</name>
    <dbReference type="NCBI Taxonomy" id="587"/>
    <lineage>
        <taxon>Bacteria</taxon>
        <taxon>Pseudomonadati</taxon>
        <taxon>Pseudomonadota</taxon>
        <taxon>Gammaproteobacteria</taxon>
        <taxon>Enterobacterales</taxon>
        <taxon>Morganellaceae</taxon>
        <taxon>Providencia</taxon>
    </lineage>
</organism>
<name>A0A264VKX9_PRORE</name>
<sequence length="220" mass="26347">MNEQDVELYHHMLNVELKFVFNNKLRTNYDEFNFPKFVIKEFKDLKRKKKISLSLFKFFNNAFIPNQSGFLNRWFKRFKRYGDIYKVNERLNGCTVEERLEMLFSKLNDYQFVIKKPHNDNIEFYENESPHILSFGFVGIHSNELVNIKSGSNEIMLTYYIGTSGIAAETLLIYQLQNYGFNISLELQRSQTRLAHNEFSYLFIEPFYEKLSLCSKEIEK</sequence>
<protein>
    <submittedName>
        <fullName evidence="1">Uncharacterized protein</fullName>
    </submittedName>
</protein>
<reference evidence="1 2" key="1">
    <citation type="submission" date="2017-07" db="EMBL/GenBank/DDBJ databases">
        <title>blaIMP-27 on transferable plasmids in Proteus mirabilis and Providencia rettgeri.</title>
        <authorList>
            <person name="Potter R."/>
        </authorList>
    </citation>
    <scope>NUCLEOTIDE SEQUENCE [LARGE SCALE GENOMIC DNA]</scope>
    <source>
        <strain evidence="1 2">PR1</strain>
    </source>
</reference>
<dbReference type="EMBL" id="NOWC01000052">
    <property type="protein sequence ID" value="OZS71996.1"/>
    <property type="molecule type" value="Genomic_DNA"/>
</dbReference>